<evidence type="ECO:0000313" key="4">
    <source>
        <dbReference type="EMBL" id="ODM13090.1"/>
    </source>
</evidence>
<dbReference type="Proteomes" id="UP000095003">
    <property type="component" value="Unassembled WGS sequence"/>
</dbReference>
<dbReference type="PATRIC" id="fig|1432052.3.peg.891"/>
<feature type="domain" description="Non-reducing end beta-L-arabinofuranosidase-like GH127 C-terminal" evidence="3">
    <location>
        <begin position="560"/>
        <end position="647"/>
    </location>
</feature>
<comment type="caution">
    <text evidence="4">The sequence shown here is derived from an EMBL/GenBank/DDBJ whole genome shotgun (WGS) entry which is preliminary data.</text>
</comment>
<organism evidence="4 5">
    <name type="scientific">Eisenbergiella tayi</name>
    <dbReference type="NCBI Taxonomy" id="1432052"/>
    <lineage>
        <taxon>Bacteria</taxon>
        <taxon>Bacillati</taxon>
        <taxon>Bacillota</taxon>
        <taxon>Clostridia</taxon>
        <taxon>Lachnospirales</taxon>
        <taxon>Lachnospiraceae</taxon>
        <taxon>Eisenbergiella</taxon>
    </lineage>
</organism>
<dbReference type="InterPro" id="IPR049174">
    <property type="entry name" value="Beta-AFase-like"/>
</dbReference>
<dbReference type="RefSeq" id="WP_069155817.1">
    <property type="nucleotide sequence ID" value="NZ_DBFYTC010000171.1"/>
</dbReference>
<dbReference type="PANTHER" id="PTHR43465">
    <property type="entry name" value="DUF1680 DOMAIN PROTEIN (AFU_ORTHOLOGUE AFUA_1G08910)"/>
    <property type="match status" value="1"/>
</dbReference>
<dbReference type="GeneID" id="93299317"/>
<reference evidence="4 5" key="1">
    <citation type="submission" date="2016-07" db="EMBL/GenBank/DDBJ databases">
        <title>Characterization of isolates of Eisenbergiella tayi derived from blood cultures, using whole genome sequencing.</title>
        <authorList>
            <person name="Burdz T."/>
            <person name="Wiebe D."/>
            <person name="Huynh C."/>
            <person name="Bernard K."/>
        </authorList>
    </citation>
    <scope>NUCLEOTIDE SEQUENCE [LARGE SCALE GENOMIC DNA]</scope>
    <source>
        <strain evidence="4 5">NML 120489</strain>
    </source>
</reference>
<dbReference type="InterPro" id="IPR049046">
    <property type="entry name" value="Beta-AFase-like_GH127_middle"/>
</dbReference>
<keyword evidence="4" id="KW-0378">Hydrolase</keyword>
<dbReference type="EC" id="3.2.1.185" evidence="4"/>
<keyword evidence="4" id="KW-0326">Glycosidase</keyword>
<feature type="domain" description="Non-reducing end beta-L-arabinofuranosidase-like GH127 catalytic" evidence="1">
    <location>
        <begin position="12"/>
        <end position="444"/>
    </location>
</feature>
<evidence type="ECO:0000259" key="1">
    <source>
        <dbReference type="Pfam" id="PF07944"/>
    </source>
</evidence>
<dbReference type="PANTHER" id="PTHR43465:SF2">
    <property type="entry name" value="DUF1680 DOMAIN PROTEIN (AFU_ORTHOLOGUE AFUA_1G08910)"/>
    <property type="match status" value="1"/>
</dbReference>
<dbReference type="EMBL" id="MCGI01000001">
    <property type="protein sequence ID" value="ODM13090.1"/>
    <property type="molecule type" value="Genomic_DNA"/>
</dbReference>
<dbReference type="InterPro" id="IPR008928">
    <property type="entry name" value="6-hairpin_glycosidase_sf"/>
</dbReference>
<dbReference type="Pfam" id="PF20736">
    <property type="entry name" value="Glyco_hydro127M"/>
    <property type="match status" value="1"/>
</dbReference>
<proteinExistence type="predicted"/>
<feature type="domain" description="Non-reducing end beta-L-arabinofuranosidase-like GH127 middle" evidence="2">
    <location>
        <begin position="455"/>
        <end position="554"/>
    </location>
</feature>
<dbReference type="SUPFAM" id="SSF48208">
    <property type="entry name" value="Six-hairpin glycosidases"/>
    <property type="match status" value="1"/>
</dbReference>
<dbReference type="AlphaFoldDB" id="A0A1E3AWK8"/>
<dbReference type="InterPro" id="IPR012341">
    <property type="entry name" value="6hp_glycosidase-like_sf"/>
</dbReference>
<evidence type="ECO:0000259" key="3">
    <source>
        <dbReference type="Pfam" id="PF20737"/>
    </source>
</evidence>
<evidence type="ECO:0000259" key="2">
    <source>
        <dbReference type="Pfam" id="PF20736"/>
    </source>
</evidence>
<dbReference type="InterPro" id="IPR012878">
    <property type="entry name" value="Beta-AFase-like_GH127_cat"/>
</dbReference>
<gene>
    <name evidence="4" type="primary">hypBA1_1</name>
    <name evidence="4" type="ORF">BEH84_00805</name>
</gene>
<dbReference type="Gene3D" id="1.50.10.10">
    <property type="match status" value="1"/>
</dbReference>
<accession>A0A1E3AWK8</accession>
<dbReference type="GO" id="GO:0102478">
    <property type="term" value="F:beta-L-arabinofuranosidase activity"/>
    <property type="evidence" value="ECO:0007669"/>
    <property type="project" value="UniProtKB-EC"/>
</dbReference>
<protein>
    <submittedName>
        <fullName evidence="4">Non-reducing end beta-L-arabinofuranosidase</fullName>
        <ecNumber evidence="4">3.2.1.185</ecNumber>
    </submittedName>
</protein>
<dbReference type="InterPro" id="IPR049049">
    <property type="entry name" value="Beta-AFase-like_GH127_C"/>
</dbReference>
<dbReference type="GO" id="GO:0005975">
    <property type="term" value="P:carbohydrate metabolic process"/>
    <property type="evidence" value="ECO:0007669"/>
    <property type="project" value="InterPro"/>
</dbReference>
<dbReference type="Pfam" id="PF20737">
    <property type="entry name" value="Glyco_hydro127C"/>
    <property type="match status" value="1"/>
</dbReference>
<name>A0A1E3AWK8_9FIRM</name>
<dbReference type="Pfam" id="PF07944">
    <property type="entry name" value="Beta-AFase-like_GH127_cat"/>
    <property type="match status" value="1"/>
</dbReference>
<evidence type="ECO:0000313" key="5">
    <source>
        <dbReference type="Proteomes" id="UP000095003"/>
    </source>
</evidence>
<sequence>MSAAVERPAHRQVKMTDGFWAGQLDKIHRVTVWDVLNKFENDHEEGIMKNYEWVIEGKSGSHVGPPWYDGLICEVIRGISDIIAVNYDEKLDKKIEAYTEIISAAQEKDPDGYINTYTTLICPDKRWGGNGGSLIWQHETYNIGCLTEAGIHYYKATGKKGLLRCAVKAVNCMCGVMIPDPGTAGYPGKNIVPAHSLAEEAVIKLYRLFQEEPGLAGEMKEEYGVCAEPERYFRLAKFWMDHRGVHQDRYSMPHYMGEYSQDHCRITEQSEVVGHAVRAALMYTGLTALGMEACASMEAGASTETGASMEAGVEGTNEYLKAAKRLWDNMEQTKLHISGGIGAVHNEERFGYQYDLPNDAYLETCAGAALAFWAGEMHRAFGDSKYMDVLECAVMNNVLPCLSEDGTYYFYENPLVSDGDRSRWSWHGCPCCPPMFLKIMACLQDYIYGLAPGRLYVNLHMGSRYEGMLTCSDGGSVGIAVEQKECGLPWGGTNSIVLHPEKKTEFILAVRKPAWAGEMTVLVNGEKADCPVEKGYFLMEREWQDGDVVRIAMELPAVKVEAHPFVTADSGRVALLRGPLLYCIEEADNPEGTDVELGDEKLVTEESSLFGGIRVIEGVTAEGKPFRAIPYYLWNNRGEGKMNVWLRQRKDGKRQEERVEDAAGFAAHGAGTGNGEVDLIGWEGRLYRRYQ</sequence>